<reference evidence="1" key="1">
    <citation type="submission" date="2022-07" db="EMBL/GenBank/DDBJ databases">
        <title>Genome Sequence of Phlebia brevispora.</title>
        <authorList>
            <person name="Buettner E."/>
        </authorList>
    </citation>
    <scope>NUCLEOTIDE SEQUENCE</scope>
    <source>
        <strain evidence="1">MPL23</strain>
    </source>
</reference>
<gene>
    <name evidence="1" type="ORF">NM688_g8287</name>
</gene>
<dbReference type="Proteomes" id="UP001148662">
    <property type="component" value="Unassembled WGS sequence"/>
</dbReference>
<evidence type="ECO:0000313" key="2">
    <source>
        <dbReference type="Proteomes" id="UP001148662"/>
    </source>
</evidence>
<proteinExistence type="predicted"/>
<keyword evidence="2" id="KW-1185">Reference proteome</keyword>
<name>A0ACC1RTY2_9APHY</name>
<protein>
    <submittedName>
        <fullName evidence="1">Uncharacterized protein</fullName>
    </submittedName>
</protein>
<sequence>MFHVRPRAIAIITISDEIDHIWKRKFTGATLLFFLNRYTTLLKTRSLSRLYVDLIRIPQTWGELWYNIFDIIALFVFAAFSAFRVWAIWGREIRPFLIVLPFALLTPCLNIYRVSAESVIPEMNPLPPPYGGFADIVRGFAIATDGLVLIMTWLRTRGIYRAAIKINTKPSLSAMLLRDGTVYFGVLLIFNIVDLIMNHVDVSENPVNLFSDVVNSIMISRFMLNLRAVHSSSNDHGDVTFTQGHVDFIQSNVLGDLGAVIEYGTPSSSLSSLSGRSALISDGTPSDEESDGSLATAHHRPHEPHSGNCDSSSTKVGYPPSPVDEESAMAQLCRGGSSGVVNDYGSYCASSPGDLYGRPCEDDFGIEVVDR</sequence>
<dbReference type="EMBL" id="JANHOG010002184">
    <property type="protein sequence ID" value="KAJ3526198.1"/>
    <property type="molecule type" value="Genomic_DNA"/>
</dbReference>
<organism evidence="1 2">
    <name type="scientific">Phlebia brevispora</name>
    <dbReference type="NCBI Taxonomy" id="194682"/>
    <lineage>
        <taxon>Eukaryota</taxon>
        <taxon>Fungi</taxon>
        <taxon>Dikarya</taxon>
        <taxon>Basidiomycota</taxon>
        <taxon>Agaricomycotina</taxon>
        <taxon>Agaricomycetes</taxon>
        <taxon>Polyporales</taxon>
        <taxon>Meruliaceae</taxon>
        <taxon>Phlebia</taxon>
    </lineage>
</organism>
<evidence type="ECO:0000313" key="1">
    <source>
        <dbReference type="EMBL" id="KAJ3526198.1"/>
    </source>
</evidence>
<accession>A0ACC1RTY2</accession>
<comment type="caution">
    <text evidence="1">The sequence shown here is derived from an EMBL/GenBank/DDBJ whole genome shotgun (WGS) entry which is preliminary data.</text>
</comment>